<evidence type="ECO:0000259" key="1">
    <source>
        <dbReference type="PROSITE" id="PS51186"/>
    </source>
</evidence>
<feature type="domain" description="N-acetyltransferase" evidence="1">
    <location>
        <begin position="193"/>
        <end position="358"/>
    </location>
</feature>
<dbReference type="Gene3D" id="3.40.630.30">
    <property type="match status" value="2"/>
</dbReference>
<dbReference type="CDD" id="cd04301">
    <property type="entry name" value="NAT_SF"/>
    <property type="match status" value="1"/>
</dbReference>
<name>A0ABS1SFM5_9MICO</name>
<dbReference type="InterPro" id="IPR016181">
    <property type="entry name" value="Acyl_CoA_acyltransferase"/>
</dbReference>
<dbReference type="InterPro" id="IPR000182">
    <property type="entry name" value="GNAT_dom"/>
</dbReference>
<reference evidence="2 3" key="1">
    <citation type="submission" date="2018-09" db="EMBL/GenBank/DDBJ databases">
        <title>Comparative genomics of Leucobacter spp.</title>
        <authorList>
            <person name="Reis A.C."/>
            <person name="Kolvenbach B.A."/>
            <person name="Corvini P.F.X."/>
            <person name="Nunes O.C."/>
        </authorList>
    </citation>
    <scope>NUCLEOTIDE SEQUENCE [LARGE SCALE GENOMIC DNA]</scope>
    <source>
        <strain evidence="2 3">TAN 31504</strain>
    </source>
</reference>
<dbReference type="PROSITE" id="PS51186">
    <property type="entry name" value="GNAT"/>
    <property type="match status" value="2"/>
</dbReference>
<gene>
    <name evidence="2" type="ORF">D3230_08690</name>
</gene>
<dbReference type="Proteomes" id="UP001645859">
    <property type="component" value="Unassembled WGS sequence"/>
</dbReference>
<feature type="domain" description="N-acetyltransferase" evidence="1">
    <location>
        <begin position="14"/>
        <end position="178"/>
    </location>
</feature>
<dbReference type="PANTHER" id="PTHR43792:SF1">
    <property type="entry name" value="N-ACETYLTRANSFERASE DOMAIN-CONTAINING PROTEIN"/>
    <property type="match status" value="1"/>
</dbReference>
<dbReference type="RefSeq" id="WP_202344636.1">
    <property type="nucleotide sequence ID" value="NZ_BAAAPI010000006.1"/>
</dbReference>
<evidence type="ECO:0000313" key="2">
    <source>
        <dbReference type="EMBL" id="MBL3679363.1"/>
    </source>
</evidence>
<comment type="caution">
    <text evidence="2">The sequence shown here is derived from an EMBL/GenBank/DDBJ whole genome shotgun (WGS) entry which is preliminary data.</text>
</comment>
<dbReference type="SUPFAM" id="SSF55729">
    <property type="entry name" value="Acyl-CoA N-acyltransferases (Nat)"/>
    <property type="match status" value="2"/>
</dbReference>
<organism evidence="2 3">
    <name type="scientific">Leucobacter chromiireducens subsp. solipictus</name>
    <dbReference type="NCBI Taxonomy" id="398235"/>
    <lineage>
        <taxon>Bacteria</taxon>
        <taxon>Bacillati</taxon>
        <taxon>Actinomycetota</taxon>
        <taxon>Actinomycetes</taxon>
        <taxon>Micrococcales</taxon>
        <taxon>Microbacteriaceae</taxon>
        <taxon>Leucobacter</taxon>
    </lineage>
</organism>
<dbReference type="PANTHER" id="PTHR43792">
    <property type="entry name" value="GNAT FAMILY, PUTATIVE (AFU_ORTHOLOGUE AFUA_3G00765)-RELATED-RELATED"/>
    <property type="match status" value="1"/>
</dbReference>
<sequence length="363" mass="39532">MLDPTVLPLTNSRATLRRMSPADASAYAAGTEDPVTRAWAHLPEPEYTPESVTALIHGPIADGLAAGTLAVLTIADPKTDAFAGSLVVFDVAETATGNTAELGFWLDPDHRGRGRVGAAIELAAEFARRSGIRSLTARTLTDNVASIRSLERAGFASLGDREDTAPSGASVRTRHFVRELPEAAEFQLTSERLTLRPVERADTESLLSFYSQPGVARYLLEEPWSHEDAHRALTRRLPQVSLSGIDHSRTLVVEHDGRVIGDVQLWLTDPERGQAELGWVLDPAAGGAGFATEAVSAVIAWAFREAGLHRVVAQLDARNTASARLAERVGMRREAHFMQNWWSKGEWTDTLVYAALRDDVVRE</sequence>
<dbReference type="InterPro" id="IPR051531">
    <property type="entry name" value="N-acetyltransferase"/>
</dbReference>
<keyword evidence="3" id="KW-1185">Reference proteome</keyword>
<evidence type="ECO:0000313" key="3">
    <source>
        <dbReference type="Proteomes" id="UP001645859"/>
    </source>
</evidence>
<proteinExistence type="predicted"/>
<dbReference type="EMBL" id="QYAC01000004">
    <property type="protein sequence ID" value="MBL3679363.1"/>
    <property type="molecule type" value="Genomic_DNA"/>
</dbReference>
<accession>A0ABS1SFM5</accession>
<protein>
    <submittedName>
        <fullName evidence="2">N-acetyltransferase</fullName>
    </submittedName>
</protein>
<dbReference type="Pfam" id="PF13302">
    <property type="entry name" value="Acetyltransf_3"/>
    <property type="match status" value="2"/>
</dbReference>